<dbReference type="SUPFAM" id="SSF69742">
    <property type="entry name" value="Glutamyl tRNA-reductase catalytic, N-terminal domain"/>
    <property type="match status" value="1"/>
</dbReference>
<dbReference type="Gene3D" id="3.40.50.720">
    <property type="entry name" value="NAD(P)-binding Rossmann-like Domain"/>
    <property type="match status" value="1"/>
</dbReference>
<dbReference type="PANTHER" id="PTHR43013">
    <property type="entry name" value="GLUTAMYL-TRNA REDUCTASE"/>
    <property type="match status" value="1"/>
</dbReference>
<comment type="domain">
    <text evidence="4">Possesses an unusual extended V-shaped dimeric structure with each monomer consisting of three distinct domains arranged along a curved 'spinal' alpha-helix. The N-terminal catalytic domain specifically recognizes the glutamate moiety of the substrate. The second domain is the NADPH-binding domain, and the third C-terminal domain is responsible for dimerization.</text>
</comment>
<dbReference type="SUPFAM" id="SSF51735">
    <property type="entry name" value="NAD(P)-binding Rossmann-fold domains"/>
    <property type="match status" value="1"/>
</dbReference>
<dbReference type="EMBL" id="FMZO01000016">
    <property type="protein sequence ID" value="SDD91770.1"/>
    <property type="molecule type" value="Genomic_DNA"/>
</dbReference>
<feature type="active site" description="Nucleophile" evidence="4 5">
    <location>
        <position position="63"/>
    </location>
</feature>
<dbReference type="PANTHER" id="PTHR43013:SF1">
    <property type="entry name" value="GLUTAMYL-TRNA REDUCTASE"/>
    <property type="match status" value="1"/>
</dbReference>
<dbReference type="HAMAP" id="MF_00087">
    <property type="entry name" value="Glu_tRNA_reductase"/>
    <property type="match status" value="1"/>
</dbReference>
<evidence type="ECO:0000313" key="11">
    <source>
        <dbReference type="EMBL" id="SDD91770.1"/>
    </source>
</evidence>
<keyword evidence="3 4" id="KW-0627">Porphyrin biosynthesis</keyword>
<comment type="pathway">
    <text evidence="4">Porphyrin-containing compound metabolism; protoporphyrin-IX biosynthesis; 5-aminolevulinate from L-glutamyl-tRNA(Glu): step 1/2.</text>
</comment>
<dbReference type="EC" id="1.2.1.70" evidence="4"/>
<dbReference type="NCBIfam" id="TIGR01035">
    <property type="entry name" value="hemA"/>
    <property type="match status" value="1"/>
</dbReference>
<gene>
    <name evidence="4" type="primary">hemA</name>
    <name evidence="11" type="ORF">SAMN04487894_11635</name>
</gene>
<name>A0A1G6YN75_NIADE</name>
<dbReference type="InterPro" id="IPR000343">
    <property type="entry name" value="4pyrrol_synth_GluRdtase"/>
</dbReference>
<comment type="function">
    <text evidence="4">Catalyzes the NADPH-dependent reduction of glutamyl-tRNA(Glu) to glutamate 1-semialdehyde (GSA).</text>
</comment>
<dbReference type="InterPro" id="IPR036291">
    <property type="entry name" value="NAD(P)-bd_dom_sf"/>
</dbReference>
<dbReference type="GO" id="GO:0008883">
    <property type="term" value="F:glutamyl-tRNA reductase activity"/>
    <property type="evidence" value="ECO:0007669"/>
    <property type="project" value="UniProtKB-UniRule"/>
</dbReference>
<evidence type="ECO:0000256" key="2">
    <source>
        <dbReference type="ARBA" id="ARBA00023002"/>
    </source>
</evidence>
<evidence type="ECO:0000259" key="9">
    <source>
        <dbReference type="Pfam" id="PF01488"/>
    </source>
</evidence>
<dbReference type="GO" id="GO:0019353">
    <property type="term" value="P:protoporphyrinogen IX biosynthetic process from glutamate"/>
    <property type="evidence" value="ECO:0007669"/>
    <property type="project" value="TreeGrafter"/>
</dbReference>
<feature type="binding site" evidence="4 7">
    <location>
        <begin position="197"/>
        <end position="202"/>
    </location>
    <ligand>
        <name>NADP(+)</name>
        <dbReference type="ChEBI" id="CHEBI:58349"/>
    </ligand>
</feature>
<comment type="miscellaneous">
    <text evidence="4">During catalysis, the active site Cys acts as a nucleophile attacking the alpha-carbonyl group of tRNA-bound glutamate with the formation of a thioester intermediate between enzyme and glutamate, and the concomitant release of tRNA(Glu). The thioester intermediate is finally reduced by direct hydride transfer from NADPH, to form the product GSA.</text>
</comment>
<evidence type="ECO:0000256" key="8">
    <source>
        <dbReference type="PIRSR" id="PIRSR000445-4"/>
    </source>
</evidence>
<dbReference type="InterPro" id="IPR018214">
    <property type="entry name" value="GluRdtase_CS"/>
</dbReference>
<dbReference type="InterPro" id="IPR015895">
    <property type="entry name" value="4pyrrol_synth_GluRdtase_N"/>
</dbReference>
<dbReference type="STRING" id="1285928.SAMN04487894_11635"/>
<evidence type="ECO:0000256" key="5">
    <source>
        <dbReference type="PIRSR" id="PIRSR000445-1"/>
    </source>
</evidence>
<evidence type="ECO:0000256" key="7">
    <source>
        <dbReference type="PIRSR" id="PIRSR000445-3"/>
    </source>
</evidence>
<dbReference type="Gene3D" id="3.30.460.30">
    <property type="entry name" value="Glutamyl-tRNA reductase, N-terminal domain"/>
    <property type="match status" value="1"/>
</dbReference>
<dbReference type="PROSITE" id="PS00747">
    <property type="entry name" value="GLUTR"/>
    <property type="match status" value="1"/>
</dbReference>
<reference evidence="12" key="1">
    <citation type="submission" date="2016-10" db="EMBL/GenBank/DDBJ databases">
        <authorList>
            <person name="Varghese N."/>
            <person name="Submissions S."/>
        </authorList>
    </citation>
    <scope>NUCLEOTIDE SEQUENCE [LARGE SCALE GENOMIC DNA]</scope>
    <source>
        <strain evidence="12">DSM 25811 / CCM 8410 / LMG 26954 / E90</strain>
    </source>
</reference>
<proteinExistence type="inferred from homology"/>
<evidence type="ECO:0000256" key="6">
    <source>
        <dbReference type="PIRSR" id="PIRSR000445-2"/>
    </source>
</evidence>
<dbReference type="InterPro" id="IPR036343">
    <property type="entry name" value="GluRdtase_N_sf"/>
</dbReference>
<keyword evidence="1 4" id="KW-0521">NADP</keyword>
<dbReference type="RefSeq" id="WP_245729337.1">
    <property type="nucleotide sequence ID" value="NZ_FMZO01000016.1"/>
</dbReference>
<sequence>MMSVEEFHISKQVLDRFCIAGINYHKADAATRGLFSITNEAFVTLGESAKAAGLKSVFVVSTCNRTEIYGFAESVMQLVELLVPHTNGDKAAFYECGYFKNGEEALQHLFDVAAGLDSQILGDYEILGQLKRAVETARGQHLIGPVMDRMLNFAFQASKKIKTETNLSDGTVSVSFAAIELLQNIKDIGKKKVLIIGAGKFGVNVCKNLNTYLPHTTVTIMNRTDAVAKQIAAGHQVHFAPYANKAVAVQASDIIIVCTNANEPTVMPELVTAGTPKLFLDLSVPVNVHPAIRNMEQVTVIDVDEISNTILDRTLAKRKAEVPRALTIIEHFKKEFLSWLRDHHYALHLKTWKNKLCDIDLTQTGVCEFYKDKELISETERIMRAQKAVKQLAVNLKVRHDKGCQFISSINDYLQLL</sequence>
<feature type="binding site" evidence="4 6">
    <location>
        <position position="118"/>
    </location>
    <ligand>
        <name>substrate</name>
    </ligand>
</feature>
<evidence type="ECO:0000259" key="10">
    <source>
        <dbReference type="Pfam" id="PF05201"/>
    </source>
</evidence>
<comment type="similarity">
    <text evidence="4">Belongs to the glutamyl-tRNA reductase family.</text>
</comment>
<accession>A0A1G6YN75</accession>
<protein>
    <recommendedName>
        <fullName evidence="4">Glutamyl-tRNA reductase</fullName>
        <shortName evidence="4">GluTR</shortName>
        <ecNumber evidence="4">1.2.1.70</ecNumber>
    </recommendedName>
</protein>
<dbReference type="Pfam" id="PF05201">
    <property type="entry name" value="GlutR_N"/>
    <property type="match status" value="1"/>
</dbReference>
<feature type="binding site" evidence="4 6">
    <location>
        <begin position="123"/>
        <end position="125"/>
    </location>
    <ligand>
        <name>substrate</name>
    </ligand>
</feature>
<evidence type="ECO:0000256" key="1">
    <source>
        <dbReference type="ARBA" id="ARBA00022857"/>
    </source>
</evidence>
<dbReference type="UniPathway" id="UPA00251">
    <property type="reaction ID" value="UER00316"/>
</dbReference>
<feature type="domain" description="Glutamyl-tRNA reductase N-terminal" evidence="10">
    <location>
        <begin position="21"/>
        <end position="165"/>
    </location>
</feature>
<evidence type="ECO:0000256" key="4">
    <source>
        <dbReference type="HAMAP-Rule" id="MF_00087"/>
    </source>
</evidence>
<dbReference type="GO" id="GO:0050661">
    <property type="term" value="F:NADP binding"/>
    <property type="evidence" value="ECO:0007669"/>
    <property type="project" value="InterPro"/>
</dbReference>
<dbReference type="Proteomes" id="UP000198757">
    <property type="component" value="Unassembled WGS sequence"/>
</dbReference>
<comment type="catalytic activity">
    <reaction evidence="4">
        <text>(S)-4-amino-5-oxopentanoate + tRNA(Glu) + NADP(+) = L-glutamyl-tRNA(Glu) + NADPH + H(+)</text>
        <dbReference type="Rhea" id="RHEA:12344"/>
        <dbReference type="Rhea" id="RHEA-COMP:9663"/>
        <dbReference type="Rhea" id="RHEA-COMP:9680"/>
        <dbReference type="ChEBI" id="CHEBI:15378"/>
        <dbReference type="ChEBI" id="CHEBI:57501"/>
        <dbReference type="ChEBI" id="CHEBI:57783"/>
        <dbReference type="ChEBI" id="CHEBI:58349"/>
        <dbReference type="ChEBI" id="CHEBI:78442"/>
        <dbReference type="ChEBI" id="CHEBI:78520"/>
        <dbReference type="EC" id="1.2.1.70"/>
    </reaction>
</comment>
<evidence type="ECO:0000313" key="12">
    <source>
        <dbReference type="Proteomes" id="UP000198757"/>
    </source>
</evidence>
<organism evidence="11 12">
    <name type="scientific">Niabella drilacis (strain DSM 25811 / CCM 8410 / CCUG 62505 / LMG 26954 / E90)</name>
    <dbReference type="NCBI Taxonomy" id="1285928"/>
    <lineage>
        <taxon>Bacteria</taxon>
        <taxon>Pseudomonadati</taxon>
        <taxon>Bacteroidota</taxon>
        <taxon>Chitinophagia</taxon>
        <taxon>Chitinophagales</taxon>
        <taxon>Chitinophagaceae</taxon>
        <taxon>Niabella</taxon>
    </lineage>
</organism>
<dbReference type="Pfam" id="PF01488">
    <property type="entry name" value="Shikimate_DH"/>
    <property type="match status" value="1"/>
</dbReference>
<comment type="subunit">
    <text evidence="4">Homodimer.</text>
</comment>
<feature type="domain" description="Quinate/shikimate 5-dehydrogenase/glutamyl-tRNA reductase" evidence="9">
    <location>
        <begin position="184"/>
        <end position="307"/>
    </location>
</feature>
<keyword evidence="2 4" id="KW-0560">Oxidoreductase</keyword>
<dbReference type="AlphaFoldDB" id="A0A1G6YN75"/>
<dbReference type="InterPro" id="IPR006151">
    <property type="entry name" value="Shikm_DH/Glu-tRNA_Rdtase"/>
</dbReference>
<keyword evidence="12" id="KW-1185">Reference proteome</keyword>
<feature type="binding site" evidence="4 6">
    <location>
        <begin position="62"/>
        <end position="65"/>
    </location>
    <ligand>
        <name>substrate</name>
    </ligand>
</feature>
<evidence type="ECO:0000256" key="3">
    <source>
        <dbReference type="ARBA" id="ARBA00023244"/>
    </source>
</evidence>
<dbReference type="PIRSF" id="PIRSF000445">
    <property type="entry name" value="4pyrrol_synth_GluRdtase"/>
    <property type="match status" value="1"/>
</dbReference>
<feature type="site" description="Important for activity" evidence="4 8">
    <location>
        <position position="108"/>
    </location>
</feature>
<feature type="binding site" evidence="4 6">
    <location>
        <position position="129"/>
    </location>
    <ligand>
        <name>substrate</name>
    </ligand>
</feature>